<proteinExistence type="predicted"/>
<name>A0A951PM67_9CYAN</name>
<comment type="caution">
    <text evidence="1">The sequence shown here is derived from an EMBL/GenBank/DDBJ whole genome shotgun (WGS) entry which is preliminary data.</text>
</comment>
<dbReference type="EMBL" id="JAHHIF010000016">
    <property type="protein sequence ID" value="MBW4545567.1"/>
    <property type="molecule type" value="Genomic_DNA"/>
</dbReference>
<dbReference type="Gene3D" id="3.40.50.1820">
    <property type="entry name" value="alpha/beta hydrolase"/>
    <property type="match status" value="1"/>
</dbReference>
<accession>A0A951PM67</accession>
<reference evidence="1" key="2">
    <citation type="journal article" date="2022" name="Microbiol. Resour. Announc.">
        <title>Metagenome Sequencing to Explore Phylogenomics of Terrestrial Cyanobacteria.</title>
        <authorList>
            <person name="Ward R.D."/>
            <person name="Stajich J.E."/>
            <person name="Johansen J.R."/>
            <person name="Huntemann M."/>
            <person name="Clum A."/>
            <person name="Foster B."/>
            <person name="Foster B."/>
            <person name="Roux S."/>
            <person name="Palaniappan K."/>
            <person name="Varghese N."/>
            <person name="Mukherjee S."/>
            <person name="Reddy T.B.K."/>
            <person name="Daum C."/>
            <person name="Copeland A."/>
            <person name="Chen I.A."/>
            <person name="Ivanova N.N."/>
            <person name="Kyrpides N.C."/>
            <person name="Shapiro N."/>
            <person name="Eloe-Fadrosh E.A."/>
            <person name="Pietrasiak N."/>
        </authorList>
    </citation>
    <scope>NUCLEOTIDE SEQUENCE</scope>
    <source>
        <strain evidence="1">CPER-KK1</strain>
    </source>
</reference>
<dbReference type="SUPFAM" id="SSF53474">
    <property type="entry name" value="alpha/beta-Hydrolases"/>
    <property type="match status" value="1"/>
</dbReference>
<organism evidence="1 2">
    <name type="scientific">Symplocastrum torsivum CPER-KK1</name>
    <dbReference type="NCBI Taxonomy" id="450513"/>
    <lineage>
        <taxon>Bacteria</taxon>
        <taxon>Bacillati</taxon>
        <taxon>Cyanobacteriota</taxon>
        <taxon>Cyanophyceae</taxon>
        <taxon>Oscillatoriophycideae</taxon>
        <taxon>Oscillatoriales</taxon>
        <taxon>Microcoleaceae</taxon>
        <taxon>Symplocastrum</taxon>
    </lineage>
</organism>
<dbReference type="Proteomes" id="UP000753908">
    <property type="component" value="Unassembled WGS sequence"/>
</dbReference>
<evidence type="ECO:0000313" key="2">
    <source>
        <dbReference type="Proteomes" id="UP000753908"/>
    </source>
</evidence>
<dbReference type="AlphaFoldDB" id="A0A951PM67"/>
<reference evidence="1" key="1">
    <citation type="submission" date="2021-05" db="EMBL/GenBank/DDBJ databases">
        <authorList>
            <person name="Pietrasiak N."/>
            <person name="Ward R."/>
            <person name="Stajich J.E."/>
            <person name="Kurbessoian T."/>
        </authorList>
    </citation>
    <scope>NUCLEOTIDE SEQUENCE</scope>
    <source>
        <strain evidence="1">CPER-KK1</strain>
    </source>
</reference>
<evidence type="ECO:0000313" key="1">
    <source>
        <dbReference type="EMBL" id="MBW4545567.1"/>
    </source>
</evidence>
<protein>
    <recommendedName>
        <fullName evidence="3">DUF2974 domain-containing protein</fullName>
    </recommendedName>
</protein>
<gene>
    <name evidence="1" type="ORF">KME25_14135</name>
</gene>
<dbReference type="InterPro" id="IPR029058">
    <property type="entry name" value="AB_hydrolase_fold"/>
</dbReference>
<evidence type="ECO:0008006" key="3">
    <source>
        <dbReference type="Google" id="ProtNLM"/>
    </source>
</evidence>
<sequence length="404" mass="46269">MSLSSLNQQTARYQRDKLYEKLAKPGKNYSVYSNKHYPGEILLGEYQVEEIFQDKDSGFYALGLVSASGKSPPVLVIRGFGNWGRLEDFPREFFPYQDISDVVMTQSDSHFQSAIKIGVIEWLRNQVSKGTKPDVVGQSLGGKVAQQLAVEVPEYVDSLITFNSIGISSQEFEKYQGEVAIFHYINPVDFVPYVLGDKFLPGTIFQVYNPTIKTPDFLGQHNNLVLEKPDTVIKQVKIESFYWVRELYQSIRSYRRTVQKEVEELNQIAQQDDEDYEASTNKSSLAIRQQFDVSIQAVQQEFNNITQAIRQELLTNTDRKSAAELLQQRVSSSVEVIQKEIEILSVTVQQEIRDSGRTFKSFSQRLKEELKDSVGMVKQKLEKLLQVETKSKIQQELDVKSDRT</sequence>